<feature type="transmembrane region" description="Helical" evidence="7">
    <location>
        <begin position="245"/>
        <end position="273"/>
    </location>
</feature>
<dbReference type="PANTHER" id="PTHR33406">
    <property type="entry name" value="MEMBRANE PROTEIN MJ1562-RELATED"/>
    <property type="match status" value="1"/>
</dbReference>
<feature type="transmembrane region" description="Helical" evidence="7">
    <location>
        <begin position="137"/>
        <end position="161"/>
    </location>
</feature>
<feature type="transmembrane region" description="Helical" evidence="7">
    <location>
        <begin position="111"/>
        <end position="130"/>
    </location>
</feature>
<reference evidence="9" key="1">
    <citation type="submission" date="2022-06" db="EMBL/GenBank/DDBJ databases">
        <title>Complete genome sequence of Mycobacterium pseudoshottsii NJB1907-Z4.</title>
        <authorList>
            <person name="Komine T."/>
            <person name="Fukano H."/>
            <person name="Wada S."/>
        </authorList>
    </citation>
    <scope>NUCLEOTIDE SEQUENCE</scope>
    <source>
        <strain evidence="9">NJB1907-Z4</strain>
    </source>
</reference>
<evidence type="ECO:0000256" key="5">
    <source>
        <dbReference type="ARBA" id="ARBA00022989"/>
    </source>
</evidence>
<feature type="transmembrane region" description="Helical" evidence="7">
    <location>
        <begin position="167"/>
        <end position="191"/>
    </location>
</feature>
<dbReference type="SUPFAM" id="SSF82866">
    <property type="entry name" value="Multidrug efflux transporter AcrB transmembrane domain"/>
    <property type="match status" value="1"/>
</dbReference>
<proteinExistence type="inferred from homology"/>
<comment type="subcellular location">
    <subcellularLocation>
        <location evidence="1">Cell membrane</location>
        <topology evidence="1">Multi-pass membrane protein</topology>
    </subcellularLocation>
</comment>
<comment type="similarity">
    <text evidence="2">Belongs to the resistance-nodulation-cell division (RND) (TC 2.A.6) family. MmpL subfamily.</text>
</comment>
<evidence type="ECO:0000256" key="1">
    <source>
        <dbReference type="ARBA" id="ARBA00004651"/>
    </source>
</evidence>
<keyword evidence="10" id="KW-1185">Reference proteome</keyword>
<evidence type="ECO:0000256" key="7">
    <source>
        <dbReference type="SAM" id="Phobius"/>
    </source>
</evidence>
<evidence type="ECO:0000256" key="6">
    <source>
        <dbReference type="ARBA" id="ARBA00023136"/>
    </source>
</evidence>
<dbReference type="GO" id="GO:0005886">
    <property type="term" value="C:plasma membrane"/>
    <property type="evidence" value="ECO:0007669"/>
    <property type="project" value="UniProtKB-SubCell"/>
</dbReference>
<evidence type="ECO:0000313" key="10">
    <source>
        <dbReference type="Proteomes" id="UP001058626"/>
    </source>
</evidence>
<keyword evidence="4 7" id="KW-0812">Transmembrane</keyword>
<keyword evidence="3" id="KW-1003">Cell membrane</keyword>
<dbReference type="Gene3D" id="1.20.1640.10">
    <property type="entry name" value="Multidrug efflux transporter AcrB transmembrane domain"/>
    <property type="match status" value="1"/>
</dbReference>
<evidence type="ECO:0000256" key="3">
    <source>
        <dbReference type="ARBA" id="ARBA00022475"/>
    </source>
</evidence>
<evidence type="ECO:0000313" key="9">
    <source>
        <dbReference type="EMBL" id="BDN80592.1"/>
    </source>
</evidence>
<dbReference type="InterPro" id="IPR004869">
    <property type="entry name" value="MMPL_dom"/>
</dbReference>
<feature type="transmembrane region" description="Helical" evidence="7">
    <location>
        <begin position="212"/>
        <end position="233"/>
    </location>
</feature>
<keyword evidence="5 7" id="KW-1133">Transmembrane helix</keyword>
<dbReference type="PANTHER" id="PTHR33406:SF6">
    <property type="entry name" value="MEMBRANE PROTEIN YDGH-RELATED"/>
    <property type="match status" value="1"/>
</dbReference>
<dbReference type="AlphaFoldDB" id="A0A9N7LJV9"/>
<keyword evidence="6 7" id="KW-0472">Membrane</keyword>
<accession>A0A9N7LJV9</accession>
<evidence type="ECO:0000256" key="2">
    <source>
        <dbReference type="ARBA" id="ARBA00010157"/>
    </source>
</evidence>
<protein>
    <submittedName>
        <fullName evidence="9">Membrane protein</fullName>
    </submittedName>
</protein>
<organism evidence="9 10">
    <name type="scientific">Mycobacterium pseudoshottsii</name>
    <dbReference type="NCBI Taxonomy" id="265949"/>
    <lineage>
        <taxon>Bacteria</taxon>
        <taxon>Bacillati</taxon>
        <taxon>Actinomycetota</taxon>
        <taxon>Actinomycetes</taxon>
        <taxon>Mycobacteriales</taxon>
        <taxon>Mycobacteriaceae</taxon>
        <taxon>Mycobacterium</taxon>
        <taxon>Mycobacterium ulcerans group</taxon>
    </lineage>
</organism>
<dbReference type="FunFam" id="1.20.1640.10:FF:000018">
    <property type="entry name" value="Transmembrane transport protein MmpL10"/>
    <property type="match status" value="1"/>
</dbReference>
<dbReference type="Proteomes" id="UP001058626">
    <property type="component" value="Chromosome"/>
</dbReference>
<feature type="domain" description="Membrane transport protein MMPL" evidence="8">
    <location>
        <begin position="2"/>
        <end position="287"/>
    </location>
</feature>
<gene>
    <name evidence="9" type="primary">mmpL1b</name>
    <name evidence="9" type="ORF">NJB1907Z4_C08070</name>
</gene>
<name>A0A9N7LJV9_9MYCO</name>
<dbReference type="InterPro" id="IPR050545">
    <property type="entry name" value="Mycobact_MmpL"/>
</dbReference>
<dbReference type="Pfam" id="PF03176">
    <property type="entry name" value="MMPL"/>
    <property type="match status" value="1"/>
</dbReference>
<sequence>MEDMTRNSTQMGQALDGSKNDDSFYLPPEAFQNPDFQRGLTLFLSPDGASARFVITHMGDPATAEGISHIDKIMLAADEAVKGTPLQAAHIYLAGTAATFKDIHEGTTYDLMIVVVAALCLIFIIMLGITRSPVASAVIVGTVALSLGSAFGLSVLIWQHILHMPLHWLVLPMAIIVMLAVGSDYNLLLVARFREEIGAGLKTGMIRSMASTGRVVTTAGLVFAFTMGSMLFSDLRVVGQIGTTIMIGLLFDTLVVRSFMMPAVATLLGRWFWWPRPLAGQTRKPQMVSQRLTGVGSAKGAALLQ</sequence>
<dbReference type="EMBL" id="AP026367">
    <property type="protein sequence ID" value="BDN80592.1"/>
    <property type="molecule type" value="Genomic_DNA"/>
</dbReference>
<evidence type="ECO:0000256" key="4">
    <source>
        <dbReference type="ARBA" id="ARBA00022692"/>
    </source>
</evidence>
<evidence type="ECO:0000259" key="8">
    <source>
        <dbReference type="Pfam" id="PF03176"/>
    </source>
</evidence>